<sequence>MTTNSAPWQVTCEVPLIPGESLDGYVARVAAAHHMPRMAVITEVAGAAATARPHASFCEEEGLPVLADCLRVDLATLRHHAPLWSTETETLNFFGTRLPKDFLQFPARRFSPKALEISPHHRALWQLRVLPICSETWVYLVDRCPNPACGRQQVWRRTVGIDLCDFCAEPLTRAEAASVPEAMRENLEHLVGLVHPDPARRTATLALLPPRLTAMEGGELLELACALAPLINHRAAKPLHMRSLSLEQAADVIVPAIAGTWPLLQGWPHALDQHMVDRIDRAKVARVDGNRGFSFRLLTRYNKRGLSPGVADVIGEFVAMLRNSRTRGITIREAMSLTGGRQRALCAMRRSGALPSVIALDGHQLTVLIDRSAVEDMVHRNKPRERLVRAAWRLGVPTYAIHQLVRDGELVATPTPPGCSEQLAVYEESLAALEQDLRSQLALQDESLATNLFKLMHRIGARPKPWAKVLAAIRTGALTASLADGTAPLAQRIMVANEDVLELPIFADDPAMDWSCVMVSKSDTAEIMNIPAPNFSKYCDFLFGPGGYFRDITMEEALTLGRTYIGTGEMGHRLGLHHTAARHMAEFRKVESRYPGLYSREAAEALIPEMSRQAIGGAPVISVPEKASAEMLATVSPEGRLNLPPYLRRKLGLDQGGRVTFEEGSDGVIMRALAASGSSQGTKAEQRL</sequence>
<protein>
    <submittedName>
        <fullName evidence="2">TniQ family protein</fullName>
    </submittedName>
</protein>
<gene>
    <name evidence="2" type="ORF">H7F49_11845</name>
</gene>
<evidence type="ECO:0000259" key="1">
    <source>
        <dbReference type="SMART" id="SM00966"/>
    </source>
</evidence>
<dbReference type="InterPro" id="IPR007159">
    <property type="entry name" value="SpoVT-AbrB_dom"/>
</dbReference>
<dbReference type="Pfam" id="PF06527">
    <property type="entry name" value="TniQ"/>
    <property type="match status" value="1"/>
</dbReference>
<accession>A0A7X1F8N4</accession>
<dbReference type="RefSeq" id="WP_185683815.1">
    <property type="nucleotide sequence ID" value="NZ_JACLAU010000019.1"/>
</dbReference>
<comment type="caution">
    <text evidence="2">The sequence shown here is derived from an EMBL/GenBank/DDBJ whole genome shotgun (WGS) entry which is preliminary data.</text>
</comment>
<dbReference type="EMBL" id="JACLAU010000019">
    <property type="protein sequence ID" value="MBC2652396.1"/>
    <property type="molecule type" value="Genomic_DNA"/>
</dbReference>
<evidence type="ECO:0000313" key="2">
    <source>
        <dbReference type="EMBL" id="MBC2652396.1"/>
    </source>
</evidence>
<reference evidence="2 3" key="1">
    <citation type="submission" date="2020-08" db="EMBL/GenBank/DDBJ databases">
        <title>The genome sequence of Novosphingobium flavum 4Y4.</title>
        <authorList>
            <person name="Liu Y."/>
        </authorList>
    </citation>
    <scope>NUCLEOTIDE SEQUENCE [LARGE SCALE GENOMIC DNA]</scope>
    <source>
        <strain evidence="2 3">4Y4</strain>
    </source>
</reference>
<dbReference type="GO" id="GO:0003677">
    <property type="term" value="F:DNA binding"/>
    <property type="evidence" value="ECO:0007669"/>
    <property type="project" value="InterPro"/>
</dbReference>
<keyword evidence="3" id="KW-1185">Reference proteome</keyword>
<dbReference type="InterPro" id="IPR009492">
    <property type="entry name" value="TniQ"/>
</dbReference>
<dbReference type="AlphaFoldDB" id="A0A7X1F8N4"/>
<evidence type="ECO:0000313" key="3">
    <source>
        <dbReference type="Proteomes" id="UP000520156"/>
    </source>
</evidence>
<dbReference type="SMART" id="SM00966">
    <property type="entry name" value="SpoVT_AbrB"/>
    <property type="match status" value="1"/>
</dbReference>
<name>A0A7X1F8N4_9SPHN</name>
<organism evidence="2 3">
    <name type="scientific">Novosphingobium aerophilum</name>
    <dbReference type="NCBI Taxonomy" id="2839843"/>
    <lineage>
        <taxon>Bacteria</taxon>
        <taxon>Pseudomonadati</taxon>
        <taxon>Pseudomonadota</taxon>
        <taxon>Alphaproteobacteria</taxon>
        <taxon>Sphingomonadales</taxon>
        <taxon>Sphingomonadaceae</taxon>
        <taxon>Novosphingobium</taxon>
    </lineage>
</organism>
<feature type="domain" description="SpoVT-AbrB" evidence="1">
    <location>
        <begin position="633"/>
        <end position="678"/>
    </location>
</feature>
<proteinExistence type="predicted"/>
<dbReference type="Proteomes" id="UP000520156">
    <property type="component" value="Unassembled WGS sequence"/>
</dbReference>